<dbReference type="PANTHER" id="PTHR30469">
    <property type="entry name" value="MULTIDRUG RESISTANCE PROTEIN MDTA"/>
    <property type="match status" value="1"/>
</dbReference>
<evidence type="ECO:0000256" key="4">
    <source>
        <dbReference type="SAM" id="Coils"/>
    </source>
</evidence>
<dbReference type="GO" id="GO:1990281">
    <property type="term" value="C:efflux pump complex"/>
    <property type="evidence" value="ECO:0007669"/>
    <property type="project" value="TreeGrafter"/>
</dbReference>
<name>A0A127JYW9_9BURK</name>
<evidence type="ECO:0000259" key="6">
    <source>
        <dbReference type="Pfam" id="PF25954"/>
    </source>
</evidence>
<comment type="subcellular location">
    <subcellularLocation>
        <location evidence="1">Cell envelope</location>
    </subcellularLocation>
</comment>
<feature type="domain" description="Multidrug resistance protein MdtA-like barrel-sandwich hybrid" evidence="5">
    <location>
        <begin position="58"/>
        <end position="189"/>
    </location>
</feature>
<dbReference type="Gene3D" id="2.40.30.170">
    <property type="match status" value="1"/>
</dbReference>
<dbReference type="Gene3D" id="2.40.50.100">
    <property type="match status" value="1"/>
</dbReference>
<reference evidence="8 9" key="1">
    <citation type="journal article" date="2014" name="Int. J. Syst. Evol. Microbiol.">
        <title>Ramlibacter solisilvae sp. nov., isolated from forest soil, and emended description of the genus Ramlibacter.</title>
        <authorList>
            <person name="Lee H.J."/>
            <person name="Lee S.H."/>
            <person name="Lee S.S."/>
            <person name="Lee J.S."/>
            <person name="Kim Y."/>
            <person name="Kim S.C."/>
            <person name="Jeon C.O."/>
        </authorList>
    </citation>
    <scope>NUCLEOTIDE SEQUENCE [LARGE SCALE GENOMIC DNA]</scope>
    <source>
        <strain evidence="8 9">5-10</strain>
    </source>
</reference>
<accession>A0A127JYW9</accession>
<sequence>MTLSLALASAVLLAACGKGEPAPEPVRSVKVMAVGVGSFNSDNEFAGEVKAQVESRLGFRVAGKIVSRQAEMGQRVKAGQVLAQLDARDYQLAADAARAQVAAAQTNRDLAAADFKRYTALRDQNFISGAELERRESTLKAAQAQLDQAQAQLAAQGNQAAYASLVADAAGVITAIEAEPGQVVSAGTPVVRIARDGPRDVVFSVPEDKVAAIRPGSEVRVRTWSDQGELPGKVREVAASADPVTRTFMVKVGLEAKADLPLGATVSVSPKALSLAGTPVIKLPTSALRKDGQGTAVWVLDKATMTVKSVPVQVAAADGNEAVIASGLQPGMLVVAAGVHVLSPGQKVAIYQERSAAQARAGGKETAAATGMGAAAHAATPAAAK</sequence>
<organism evidence="8 9">
    <name type="scientific">Ramlibacter tataouinensis</name>
    <dbReference type="NCBI Taxonomy" id="94132"/>
    <lineage>
        <taxon>Bacteria</taxon>
        <taxon>Pseudomonadati</taxon>
        <taxon>Pseudomonadota</taxon>
        <taxon>Betaproteobacteria</taxon>
        <taxon>Burkholderiales</taxon>
        <taxon>Comamonadaceae</taxon>
        <taxon>Ramlibacter</taxon>
    </lineage>
</organism>
<dbReference type="EMBL" id="CP010951">
    <property type="protein sequence ID" value="AMO25186.1"/>
    <property type="molecule type" value="Genomic_DNA"/>
</dbReference>
<dbReference type="InterPro" id="IPR058625">
    <property type="entry name" value="MdtA-like_BSH"/>
</dbReference>
<evidence type="ECO:0000313" key="9">
    <source>
        <dbReference type="Proteomes" id="UP000070433"/>
    </source>
</evidence>
<keyword evidence="4" id="KW-0175">Coiled coil</keyword>
<dbReference type="PATRIC" id="fig|94132.3.peg.301"/>
<dbReference type="PANTHER" id="PTHR30469:SF18">
    <property type="entry name" value="RESISTANCE-NODULATION-CELL DIVISION (RND) EFFLUX MEMBRANE FUSION PROTEIN-RELATED"/>
    <property type="match status" value="1"/>
</dbReference>
<dbReference type="NCBIfam" id="TIGR01730">
    <property type="entry name" value="RND_mfp"/>
    <property type="match status" value="1"/>
</dbReference>
<comment type="similarity">
    <text evidence="2">Belongs to the membrane fusion protein (MFP) (TC 8.A.1) family.</text>
</comment>
<evidence type="ECO:0000259" key="7">
    <source>
        <dbReference type="Pfam" id="PF25967"/>
    </source>
</evidence>
<dbReference type="Pfam" id="PF25954">
    <property type="entry name" value="Beta-barrel_RND_2"/>
    <property type="match status" value="1"/>
</dbReference>
<dbReference type="Pfam" id="PF25917">
    <property type="entry name" value="BSH_RND"/>
    <property type="match status" value="1"/>
</dbReference>
<proteinExistence type="inferred from homology"/>
<dbReference type="AlphaFoldDB" id="A0A127JYW9"/>
<evidence type="ECO:0000259" key="5">
    <source>
        <dbReference type="Pfam" id="PF25917"/>
    </source>
</evidence>
<feature type="coiled-coil region" evidence="4">
    <location>
        <begin position="132"/>
        <end position="159"/>
    </location>
</feature>
<gene>
    <name evidence="8" type="ORF">UC35_01535</name>
</gene>
<feature type="domain" description="CusB-like beta-barrel" evidence="6">
    <location>
        <begin position="201"/>
        <end position="257"/>
    </location>
</feature>
<evidence type="ECO:0000313" key="8">
    <source>
        <dbReference type="EMBL" id="AMO25186.1"/>
    </source>
</evidence>
<dbReference type="SUPFAM" id="SSF111369">
    <property type="entry name" value="HlyD-like secretion proteins"/>
    <property type="match status" value="1"/>
</dbReference>
<dbReference type="Proteomes" id="UP000070433">
    <property type="component" value="Chromosome"/>
</dbReference>
<dbReference type="InterPro" id="IPR058792">
    <property type="entry name" value="Beta-barrel_RND_2"/>
</dbReference>
<evidence type="ECO:0000256" key="1">
    <source>
        <dbReference type="ARBA" id="ARBA00004196"/>
    </source>
</evidence>
<feature type="domain" description="Multidrug resistance protein MdtA-like C-terminal permuted SH3" evidence="7">
    <location>
        <begin position="281"/>
        <end position="338"/>
    </location>
</feature>
<keyword evidence="3" id="KW-0813">Transport</keyword>
<dbReference type="InterPro" id="IPR058627">
    <property type="entry name" value="MdtA-like_C"/>
</dbReference>
<protein>
    <submittedName>
        <fullName evidence="8">RND transporter</fullName>
    </submittedName>
</protein>
<dbReference type="Pfam" id="PF25967">
    <property type="entry name" value="RND-MFP_C"/>
    <property type="match status" value="1"/>
</dbReference>
<dbReference type="GO" id="GO:0015562">
    <property type="term" value="F:efflux transmembrane transporter activity"/>
    <property type="evidence" value="ECO:0007669"/>
    <property type="project" value="TreeGrafter"/>
</dbReference>
<evidence type="ECO:0000256" key="2">
    <source>
        <dbReference type="ARBA" id="ARBA00009477"/>
    </source>
</evidence>
<dbReference type="Gene3D" id="2.40.420.20">
    <property type="match status" value="1"/>
</dbReference>
<evidence type="ECO:0000256" key="3">
    <source>
        <dbReference type="ARBA" id="ARBA00022448"/>
    </source>
</evidence>
<dbReference type="InterPro" id="IPR006143">
    <property type="entry name" value="RND_pump_MFP"/>
</dbReference>
<keyword evidence="9" id="KW-1185">Reference proteome</keyword>
<dbReference type="Gene3D" id="1.10.287.470">
    <property type="entry name" value="Helix hairpin bin"/>
    <property type="match status" value="1"/>
</dbReference>